<proteinExistence type="predicted"/>
<dbReference type="Proteomes" id="UP000758701">
    <property type="component" value="Unassembled WGS sequence"/>
</dbReference>
<organism evidence="3 4">
    <name type="scientific">Streptomyces olivaceus</name>
    <dbReference type="NCBI Taxonomy" id="47716"/>
    <lineage>
        <taxon>Bacteria</taxon>
        <taxon>Bacillati</taxon>
        <taxon>Actinomycetota</taxon>
        <taxon>Actinomycetes</taxon>
        <taxon>Kitasatosporales</taxon>
        <taxon>Streptomycetaceae</taxon>
        <taxon>Streptomyces</taxon>
    </lineage>
</organism>
<dbReference type="PANTHER" id="PTHR35526">
    <property type="entry name" value="ANTI-SIGMA-F FACTOR RSBW-RELATED"/>
    <property type="match status" value="1"/>
</dbReference>
<gene>
    <name evidence="3" type="ORF">KVH32_19610</name>
</gene>
<dbReference type="InterPro" id="IPR003594">
    <property type="entry name" value="HATPase_dom"/>
</dbReference>
<keyword evidence="3" id="KW-0547">Nucleotide-binding</keyword>
<keyword evidence="3" id="KW-0067">ATP-binding</keyword>
<protein>
    <submittedName>
        <fullName evidence="3">ATP-binding protein</fullName>
    </submittedName>
</protein>
<dbReference type="SUPFAM" id="SSF55874">
    <property type="entry name" value="ATPase domain of HSP90 chaperone/DNA topoisomerase II/histidine kinase"/>
    <property type="match status" value="1"/>
</dbReference>
<keyword evidence="4" id="KW-1185">Reference proteome</keyword>
<dbReference type="CDD" id="cd16936">
    <property type="entry name" value="HATPase_RsbW-like"/>
    <property type="match status" value="1"/>
</dbReference>
<evidence type="ECO:0000313" key="3">
    <source>
        <dbReference type="EMBL" id="MBZ6153345.1"/>
    </source>
</evidence>
<dbReference type="EMBL" id="JAHSTP010000007">
    <property type="protein sequence ID" value="MBZ6153345.1"/>
    <property type="molecule type" value="Genomic_DNA"/>
</dbReference>
<accession>A0ABS7W855</accession>
<dbReference type="InterPro" id="IPR050267">
    <property type="entry name" value="Anti-sigma-factor_SerPK"/>
</dbReference>
<comment type="caution">
    <text evidence="3">The sequence shown here is derived from an EMBL/GenBank/DDBJ whole genome shotgun (WGS) entry which is preliminary data.</text>
</comment>
<evidence type="ECO:0000259" key="2">
    <source>
        <dbReference type="Pfam" id="PF13581"/>
    </source>
</evidence>
<feature type="domain" description="Histidine kinase/HSP90-like ATPase" evidence="2">
    <location>
        <begin position="11"/>
        <end position="125"/>
    </location>
</feature>
<keyword evidence="1" id="KW-0723">Serine/threonine-protein kinase</keyword>
<reference evidence="3 4" key="1">
    <citation type="submission" date="2021-06" db="EMBL/GenBank/DDBJ databases">
        <title>Ecological speciation of a Streptomyces species isolated from different habitats and geographic origins.</title>
        <authorList>
            <person name="Wang J."/>
        </authorList>
    </citation>
    <scope>NUCLEOTIDE SEQUENCE [LARGE SCALE GENOMIC DNA]</scope>
    <source>
        <strain evidence="3 4">FXJ8.012</strain>
    </source>
</reference>
<dbReference type="Gene3D" id="3.30.565.10">
    <property type="entry name" value="Histidine kinase-like ATPase, C-terminal domain"/>
    <property type="match status" value="1"/>
</dbReference>
<evidence type="ECO:0000313" key="4">
    <source>
        <dbReference type="Proteomes" id="UP000758701"/>
    </source>
</evidence>
<keyword evidence="1" id="KW-0808">Transferase</keyword>
<name>A0ABS7W855_STROV</name>
<dbReference type="GO" id="GO:0005524">
    <property type="term" value="F:ATP binding"/>
    <property type="evidence" value="ECO:0007669"/>
    <property type="project" value="UniProtKB-KW"/>
</dbReference>
<evidence type="ECO:0000256" key="1">
    <source>
        <dbReference type="ARBA" id="ARBA00022527"/>
    </source>
</evidence>
<sequence>MPATETFRVPKHRRHVSAVRQHLGKALADWGVTEELTDVVVLLASELVTNAVLHCRTSYAQVGVTLTLDGTELTLEISDPDRDRLPRLHDSAPDEEGGRGLALVAALSEDWGCRQDPYTKCVWARFTLTGRRGAAPTTP</sequence>
<dbReference type="InterPro" id="IPR036890">
    <property type="entry name" value="HATPase_C_sf"/>
</dbReference>
<dbReference type="Pfam" id="PF13581">
    <property type="entry name" value="HATPase_c_2"/>
    <property type="match status" value="1"/>
</dbReference>
<dbReference type="RefSeq" id="WP_224309962.1">
    <property type="nucleotide sequence ID" value="NZ_BNEG01000005.1"/>
</dbReference>
<dbReference type="PANTHER" id="PTHR35526:SF3">
    <property type="entry name" value="ANTI-SIGMA-F FACTOR RSBW"/>
    <property type="match status" value="1"/>
</dbReference>
<keyword evidence="1" id="KW-0418">Kinase</keyword>